<comment type="caution">
    <text evidence="2">The sequence shown here is derived from an EMBL/GenBank/DDBJ whole genome shotgun (WGS) entry which is preliminary data.</text>
</comment>
<protein>
    <recommendedName>
        <fullName evidence="4">DUF202 domain-containing protein</fullName>
    </recommendedName>
</protein>
<feature type="transmembrane region" description="Helical" evidence="1">
    <location>
        <begin position="123"/>
        <end position="148"/>
    </location>
</feature>
<accession>A0A401GXH8</accession>
<keyword evidence="1" id="KW-0472">Membrane</keyword>
<keyword evidence="1" id="KW-1133">Transmembrane helix</keyword>
<feature type="transmembrane region" description="Helical" evidence="1">
    <location>
        <begin position="40"/>
        <end position="59"/>
    </location>
</feature>
<dbReference type="InParanoid" id="A0A401GXH8"/>
<gene>
    <name evidence="2" type="ORF">SCP_1001800</name>
</gene>
<keyword evidence="3" id="KW-1185">Reference proteome</keyword>
<proteinExistence type="predicted"/>
<sequence>MSHGHDPGRYYRGHRSRSFFAHDVDELVEIRARQRTFDGAYARSALGTLGYALAILRLFDRRFYRIGILYTVLAGALFVIAFFRYRHSRHDFADKHKNVSYDNAISTIGQKGGRSFGRPFVTAGWSVLTVTIVVAVVEIGLMVLIFVVV</sequence>
<evidence type="ECO:0000313" key="3">
    <source>
        <dbReference type="Proteomes" id="UP000287166"/>
    </source>
</evidence>
<dbReference type="AlphaFoldDB" id="A0A401GXH8"/>
<evidence type="ECO:0008006" key="4">
    <source>
        <dbReference type="Google" id="ProtNLM"/>
    </source>
</evidence>
<dbReference type="EMBL" id="BFAD01000010">
    <property type="protein sequence ID" value="GBE86936.1"/>
    <property type="molecule type" value="Genomic_DNA"/>
</dbReference>
<keyword evidence="1" id="KW-0812">Transmembrane</keyword>
<evidence type="ECO:0000313" key="2">
    <source>
        <dbReference type="EMBL" id="GBE86936.1"/>
    </source>
</evidence>
<dbReference type="RefSeq" id="XP_027617849.1">
    <property type="nucleotide sequence ID" value="XM_027762048.1"/>
</dbReference>
<organism evidence="2 3">
    <name type="scientific">Sparassis crispa</name>
    <dbReference type="NCBI Taxonomy" id="139825"/>
    <lineage>
        <taxon>Eukaryota</taxon>
        <taxon>Fungi</taxon>
        <taxon>Dikarya</taxon>
        <taxon>Basidiomycota</taxon>
        <taxon>Agaricomycotina</taxon>
        <taxon>Agaricomycetes</taxon>
        <taxon>Polyporales</taxon>
        <taxon>Sparassidaceae</taxon>
        <taxon>Sparassis</taxon>
    </lineage>
</organism>
<dbReference type="PANTHER" id="PTHR38646">
    <property type="entry name" value="YALI0F00814P"/>
    <property type="match status" value="1"/>
</dbReference>
<name>A0A401GXH8_9APHY</name>
<reference evidence="2 3" key="1">
    <citation type="journal article" date="2018" name="Sci. Rep.">
        <title>Genome sequence of the cauliflower mushroom Sparassis crispa (Hanabiratake) and its association with beneficial usage.</title>
        <authorList>
            <person name="Kiyama R."/>
            <person name="Furutani Y."/>
            <person name="Kawaguchi K."/>
            <person name="Nakanishi T."/>
        </authorList>
    </citation>
    <scope>NUCLEOTIDE SEQUENCE [LARGE SCALE GENOMIC DNA]</scope>
</reference>
<dbReference type="PANTHER" id="PTHR38646:SF1">
    <property type="entry name" value="DUF202 DOMAIN-CONTAINING PROTEIN"/>
    <property type="match status" value="1"/>
</dbReference>
<dbReference type="OrthoDB" id="2555434at2759"/>
<dbReference type="Proteomes" id="UP000287166">
    <property type="component" value="Unassembled WGS sequence"/>
</dbReference>
<feature type="transmembrane region" description="Helical" evidence="1">
    <location>
        <begin position="66"/>
        <end position="85"/>
    </location>
</feature>
<evidence type="ECO:0000256" key="1">
    <source>
        <dbReference type="SAM" id="Phobius"/>
    </source>
</evidence>
<dbReference type="GeneID" id="38783853"/>